<proteinExistence type="predicted"/>
<dbReference type="Pfam" id="PF26113">
    <property type="entry name" value="GH16_XgeA"/>
    <property type="match status" value="1"/>
</dbReference>
<name>A0A0H2RWX7_9AGAM</name>
<dbReference type="PANTHER" id="PTHR10963">
    <property type="entry name" value="GLYCOSYL HYDROLASE-RELATED"/>
    <property type="match status" value="1"/>
</dbReference>
<dbReference type="AlphaFoldDB" id="A0A0H2RWX7"/>
<reference evidence="4 5" key="1">
    <citation type="submission" date="2015-04" db="EMBL/GenBank/DDBJ databases">
        <title>Complete genome sequence of Schizopora paradoxa KUC8140, a cosmopolitan wood degrader in East Asia.</title>
        <authorList>
            <consortium name="DOE Joint Genome Institute"/>
            <person name="Min B."/>
            <person name="Park H."/>
            <person name="Jang Y."/>
            <person name="Kim J.-J."/>
            <person name="Kim K.H."/>
            <person name="Pangilinan J."/>
            <person name="Lipzen A."/>
            <person name="Riley R."/>
            <person name="Grigoriev I.V."/>
            <person name="Spatafora J.W."/>
            <person name="Choi I.-G."/>
        </authorList>
    </citation>
    <scope>NUCLEOTIDE SEQUENCE [LARGE SCALE GENOMIC DNA]</scope>
    <source>
        <strain evidence="4 5">KUC8140</strain>
    </source>
</reference>
<feature type="signal peptide" evidence="2">
    <location>
        <begin position="1"/>
        <end position="25"/>
    </location>
</feature>
<dbReference type="InterPro" id="IPR013320">
    <property type="entry name" value="ConA-like_dom_sf"/>
</dbReference>
<accession>A0A0H2RWX7</accession>
<evidence type="ECO:0000313" key="4">
    <source>
        <dbReference type="EMBL" id="KLO16349.1"/>
    </source>
</evidence>
<keyword evidence="5" id="KW-1185">Reference proteome</keyword>
<dbReference type="Proteomes" id="UP000053477">
    <property type="component" value="Unassembled WGS sequence"/>
</dbReference>
<evidence type="ECO:0000313" key="5">
    <source>
        <dbReference type="Proteomes" id="UP000053477"/>
    </source>
</evidence>
<gene>
    <name evidence="4" type="ORF">SCHPADRAFT_869865</name>
</gene>
<dbReference type="InterPro" id="IPR000757">
    <property type="entry name" value="Beta-glucanase-like"/>
</dbReference>
<dbReference type="OrthoDB" id="192832at2759"/>
<dbReference type="Gene3D" id="2.60.120.200">
    <property type="match status" value="1"/>
</dbReference>
<dbReference type="PROSITE" id="PS51762">
    <property type="entry name" value="GH16_2"/>
    <property type="match status" value="1"/>
</dbReference>
<evidence type="ECO:0000256" key="2">
    <source>
        <dbReference type="SAM" id="SignalP"/>
    </source>
</evidence>
<evidence type="ECO:0000259" key="3">
    <source>
        <dbReference type="PROSITE" id="PS51762"/>
    </source>
</evidence>
<feature type="chain" id="PRO_5005202191" description="GH16 domain-containing protein" evidence="2">
    <location>
        <begin position="26"/>
        <end position="392"/>
    </location>
</feature>
<feature type="compositionally biased region" description="Pro residues" evidence="1">
    <location>
        <begin position="334"/>
        <end position="374"/>
    </location>
</feature>
<evidence type="ECO:0000256" key="1">
    <source>
        <dbReference type="SAM" id="MobiDB-lite"/>
    </source>
</evidence>
<dbReference type="CDD" id="cd02181">
    <property type="entry name" value="GH16_fungal_Lam16A_glucanase"/>
    <property type="match status" value="1"/>
</dbReference>
<feature type="domain" description="GH16" evidence="3">
    <location>
        <begin position="3"/>
        <end position="293"/>
    </location>
</feature>
<dbReference type="PANTHER" id="PTHR10963:SF24">
    <property type="entry name" value="GLYCOSIDASE C21B10.07-RELATED"/>
    <property type="match status" value="1"/>
</dbReference>
<dbReference type="InterPro" id="IPR050546">
    <property type="entry name" value="Glycosyl_Hydrlase_16"/>
</dbReference>
<dbReference type="STRING" id="27342.A0A0H2RWX7"/>
<dbReference type="EMBL" id="KQ085917">
    <property type="protein sequence ID" value="KLO16349.1"/>
    <property type="molecule type" value="Genomic_DNA"/>
</dbReference>
<protein>
    <recommendedName>
        <fullName evidence="3">GH16 domain-containing protein</fullName>
    </recommendedName>
</protein>
<dbReference type="GO" id="GO:0009251">
    <property type="term" value="P:glucan catabolic process"/>
    <property type="evidence" value="ECO:0007669"/>
    <property type="project" value="TreeGrafter"/>
</dbReference>
<feature type="region of interest" description="Disordered" evidence="1">
    <location>
        <begin position="329"/>
        <end position="392"/>
    </location>
</feature>
<dbReference type="SUPFAM" id="SSF49899">
    <property type="entry name" value="Concanavalin A-like lectins/glucanases"/>
    <property type="match status" value="1"/>
</dbReference>
<sequence length="392" mass="42199">MHSLFRHLPFSALVGLTLLTSRATAQTFDLQDRIIGNDFFREFDWQTFDDPTHGRVNYVDMGTAMREGLAEAKDGKFVMRADSTNVVQQGARGRDSNRIASQKTYTDSVIIIDVQHMPIGCATWPAFWTVTTGQWPAGGEIDIIEGINTNTQNLVSLHTTPNCTMPPQRDQTGDPTSEDCNAYVNSNQGCGTSITDPNSFGTGFNQAGGGWYALKRTQSDGVYAYFWSRNDGSVPPEVASGSDRVNPDTWGRPDVRHPSTETCDFAQHFDAHQIVFDLTFCGDWAGNAYAQSGCGTDINACNAFVDSNPGAFAEAYWTVNSLHVYTPSNSIPGLSPPDQSPPPPPPPGQSPPPPPPGQSPPPPPSPNNPPPPSGEQPLGLGGILPVLDPLLG</sequence>
<dbReference type="GO" id="GO:0004553">
    <property type="term" value="F:hydrolase activity, hydrolyzing O-glycosyl compounds"/>
    <property type="evidence" value="ECO:0007669"/>
    <property type="project" value="InterPro"/>
</dbReference>
<organism evidence="4 5">
    <name type="scientific">Schizopora paradoxa</name>
    <dbReference type="NCBI Taxonomy" id="27342"/>
    <lineage>
        <taxon>Eukaryota</taxon>
        <taxon>Fungi</taxon>
        <taxon>Dikarya</taxon>
        <taxon>Basidiomycota</taxon>
        <taxon>Agaricomycotina</taxon>
        <taxon>Agaricomycetes</taxon>
        <taxon>Hymenochaetales</taxon>
        <taxon>Schizoporaceae</taxon>
        <taxon>Schizopora</taxon>
    </lineage>
</organism>
<dbReference type="InParanoid" id="A0A0H2RWX7"/>
<keyword evidence="2" id="KW-0732">Signal</keyword>